<evidence type="ECO:0000256" key="3">
    <source>
        <dbReference type="ARBA" id="ARBA00022692"/>
    </source>
</evidence>
<dbReference type="PANTHER" id="PTHR11266">
    <property type="entry name" value="PEROXISOMAL MEMBRANE PROTEIN 2, PXMP2 MPV17"/>
    <property type="match status" value="1"/>
</dbReference>
<name>A0AAW1JIU2_POPJA</name>
<comment type="similarity">
    <text evidence="2 7">Belongs to the peroxisomal membrane protein PXMP2/4 family.</text>
</comment>
<comment type="caution">
    <text evidence="8">The sequence shown here is derived from an EMBL/GenBank/DDBJ whole genome shotgun (WGS) entry which is preliminary data.</text>
</comment>
<dbReference type="Pfam" id="PF04117">
    <property type="entry name" value="Mpv17_PMP22"/>
    <property type="match status" value="1"/>
</dbReference>
<dbReference type="EMBL" id="JASPKY010000366">
    <property type="protein sequence ID" value="KAK9703631.1"/>
    <property type="molecule type" value="Genomic_DNA"/>
</dbReference>
<dbReference type="Proteomes" id="UP001458880">
    <property type="component" value="Unassembled WGS sequence"/>
</dbReference>
<dbReference type="GO" id="GO:0005739">
    <property type="term" value="C:mitochondrion"/>
    <property type="evidence" value="ECO:0007669"/>
    <property type="project" value="TreeGrafter"/>
</dbReference>
<keyword evidence="4 7" id="KW-1133">Transmembrane helix</keyword>
<feature type="transmembrane region" description="Helical" evidence="7">
    <location>
        <begin position="152"/>
        <end position="172"/>
    </location>
</feature>
<gene>
    <name evidence="8" type="ORF">QE152_g29213</name>
</gene>
<organism evidence="8 9">
    <name type="scientific">Popillia japonica</name>
    <name type="common">Japanese beetle</name>
    <dbReference type="NCBI Taxonomy" id="7064"/>
    <lineage>
        <taxon>Eukaryota</taxon>
        <taxon>Metazoa</taxon>
        <taxon>Ecdysozoa</taxon>
        <taxon>Arthropoda</taxon>
        <taxon>Hexapoda</taxon>
        <taxon>Insecta</taxon>
        <taxon>Pterygota</taxon>
        <taxon>Neoptera</taxon>
        <taxon>Endopterygota</taxon>
        <taxon>Coleoptera</taxon>
        <taxon>Polyphaga</taxon>
        <taxon>Scarabaeiformia</taxon>
        <taxon>Scarabaeidae</taxon>
        <taxon>Rutelinae</taxon>
        <taxon>Popillia</taxon>
    </lineage>
</organism>
<feature type="transmembrane region" description="Helical" evidence="7">
    <location>
        <begin position="53"/>
        <end position="74"/>
    </location>
</feature>
<accession>A0AAW1JIU2</accession>
<evidence type="ECO:0000256" key="2">
    <source>
        <dbReference type="ARBA" id="ARBA00006824"/>
    </source>
</evidence>
<evidence type="ECO:0000256" key="1">
    <source>
        <dbReference type="ARBA" id="ARBA00004141"/>
    </source>
</evidence>
<dbReference type="InterPro" id="IPR007248">
    <property type="entry name" value="Mpv17_PMP22"/>
</dbReference>
<keyword evidence="3 7" id="KW-0812">Transmembrane</keyword>
<sequence>MRILLQFYKRVLNKHPVLTQTIQVGVVMGGGDVISQVVVEKKSYKEYNFLRTAQFSSVGLCFLGPTLTMWYRLLAKYVGMKGSLVTVKKVALDQLLFAPFCIAGLMSVLFTIQGQPPKQTINIIKKDYTDILIANYKLWPAVQLVNFYIVPLNYQTLVVQCVALLWNTYISWKTQPQRRPMNNE</sequence>
<evidence type="ECO:0000256" key="5">
    <source>
        <dbReference type="ARBA" id="ARBA00023136"/>
    </source>
</evidence>
<dbReference type="PANTHER" id="PTHR11266:SF17">
    <property type="entry name" value="PROTEIN MPV17"/>
    <property type="match status" value="1"/>
</dbReference>
<evidence type="ECO:0000256" key="4">
    <source>
        <dbReference type="ARBA" id="ARBA00022989"/>
    </source>
</evidence>
<keyword evidence="5 7" id="KW-0472">Membrane</keyword>
<dbReference type="GO" id="GO:1901858">
    <property type="term" value="P:regulation of mitochondrial DNA metabolic process"/>
    <property type="evidence" value="ECO:0007669"/>
    <property type="project" value="TreeGrafter"/>
</dbReference>
<feature type="transmembrane region" description="Helical" evidence="7">
    <location>
        <begin position="95"/>
        <end position="112"/>
    </location>
</feature>
<reference evidence="8 9" key="1">
    <citation type="journal article" date="2024" name="BMC Genomics">
        <title>De novo assembly and annotation of Popillia japonica's genome with initial clues to its potential as an invasive pest.</title>
        <authorList>
            <person name="Cucini C."/>
            <person name="Boschi S."/>
            <person name="Funari R."/>
            <person name="Cardaioli E."/>
            <person name="Iannotti N."/>
            <person name="Marturano G."/>
            <person name="Paoli F."/>
            <person name="Bruttini M."/>
            <person name="Carapelli A."/>
            <person name="Frati F."/>
            <person name="Nardi F."/>
        </authorList>
    </citation>
    <scope>NUCLEOTIDE SEQUENCE [LARGE SCALE GENOMIC DNA]</scope>
    <source>
        <strain evidence="8">DMR45628</strain>
    </source>
</reference>
<evidence type="ECO:0000256" key="6">
    <source>
        <dbReference type="ARBA" id="ARBA00049743"/>
    </source>
</evidence>
<proteinExistence type="inferred from homology"/>
<dbReference type="GO" id="GO:0015267">
    <property type="term" value="F:channel activity"/>
    <property type="evidence" value="ECO:0007669"/>
    <property type="project" value="TreeGrafter"/>
</dbReference>
<dbReference type="AlphaFoldDB" id="A0AAW1JIU2"/>
<evidence type="ECO:0000256" key="7">
    <source>
        <dbReference type="RuleBase" id="RU363053"/>
    </source>
</evidence>
<evidence type="ECO:0000313" key="9">
    <source>
        <dbReference type="Proteomes" id="UP001458880"/>
    </source>
</evidence>
<comment type="subcellular location">
    <subcellularLocation>
        <location evidence="1">Membrane</location>
        <topology evidence="1">Multi-pass membrane protein</topology>
    </subcellularLocation>
</comment>
<evidence type="ECO:0000313" key="8">
    <source>
        <dbReference type="EMBL" id="KAK9703631.1"/>
    </source>
</evidence>
<protein>
    <recommendedName>
        <fullName evidence="6">Mitochondrial inner membrane protein Mpv17</fullName>
    </recommendedName>
</protein>
<dbReference type="GO" id="GO:0016020">
    <property type="term" value="C:membrane"/>
    <property type="evidence" value="ECO:0007669"/>
    <property type="project" value="UniProtKB-SubCell"/>
</dbReference>
<keyword evidence="9" id="KW-1185">Reference proteome</keyword>